<dbReference type="EMBL" id="BJFL01000022">
    <property type="protein sequence ID" value="GDY32278.1"/>
    <property type="molecule type" value="Genomic_DNA"/>
</dbReference>
<evidence type="ECO:0000256" key="4">
    <source>
        <dbReference type="ARBA" id="ARBA00022692"/>
    </source>
</evidence>
<keyword evidence="6 8" id="KW-0472">Membrane</keyword>
<dbReference type="AlphaFoldDB" id="A0A4D4JC91"/>
<feature type="transmembrane region" description="Helical" evidence="8">
    <location>
        <begin position="52"/>
        <end position="73"/>
    </location>
</feature>
<dbReference type="PANTHER" id="PTHR23517">
    <property type="entry name" value="RESISTANCE PROTEIN MDTM, PUTATIVE-RELATED-RELATED"/>
    <property type="match status" value="1"/>
</dbReference>
<evidence type="ECO:0000259" key="9">
    <source>
        <dbReference type="PROSITE" id="PS50850"/>
    </source>
</evidence>
<dbReference type="PRINTS" id="PR01035">
    <property type="entry name" value="TCRTETA"/>
</dbReference>
<evidence type="ECO:0000313" key="11">
    <source>
        <dbReference type="Proteomes" id="UP000298860"/>
    </source>
</evidence>
<feature type="domain" description="Major facilitator superfamily (MFS) profile" evidence="9">
    <location>
        <begin position="48"/>
        <end position="423"/>
    </location>
</feature>
<evidence type="ECO:0000256" key="3">
    <source>
        <dbReference type="ARBA" id="ARBA00022475"/>
    </source>
</evidence>
<feature type="transmembrane region" description="Helical" evidence="8">
    <location>
        <begin position="182"/>
        <end position="201"/>
    </location>
</feature>
<dbReference type="InterPro" id="IPR011701">
    <property type="entry name" value="MFS"/>
</dbReference>
<dbReference type="InterPro" id="IPR050171">
    <property type="entry name" value="MFS_Transporters"/>
</dbReference>
<feature type="transmembrane region" description="Helical" evidence="8">
    <location>
        <begin position="390"/>
        <end position="423"/>
    </location>
</feature>
<protein>
    <recommendedName>
        <fullName evidence="9">Major facilitator superfamily (MFS) profile domain-containing protein</fullName>
    </recommendedName>
</protein>
<evidence type="ECO:0000256" key="5">
    <source>
        <dbReference type="ARBA" id="ARBA00022989"/>
    </source>
</evidence>
<evidence type="ECO:0000256" key="1">
    <source>
        <dbReference type="ARBA" id="ARBA00004651"/>
    </source>
</evidence>
<organism evidence="10 11">
    <name type="scientific">Gandjariella thermophila</name>
    <dbReference type="NCBI Taxonomy" id="1931992"/>
    <lineage>
        <taxon>Bacteria</taxon>
        <taxon>Bacillati</taxon>
        <taxon>Actinomycetota</taxon>
        <taxon>Actinomycetes</taxon>
        <taxon>Pseudonocardiales</taxon>
        <taxon>Pseudonocardiaceae</taxon>
        <taxon>Gandjariella</taxon>
    </lineage>
</organism>
<proteinExistence type="predicted"/>
<feature type="transmembrane region" description="Helical" evidence="8">
    <location>
        <begin position="338"/>
        <end position="362"/>
    </location>
</feature>
<dbReference type="InterPro" id="IPR036259">
    <property type="entry name" value="MFS_trans_sf"/>
</dbReference>
<dbReference type="InterPro" id="IPR001958">
    <property type="entry name" value="Tet-R_TetA/multi-R_MdtG-like"/>
</dbReference>
<dbReference type="Gene3D" id="1.20.1250.20">
    <property type="entry name" value="MFS general substrate transporter like domains"/>
    <property type="match status" value="1"/>
</dbReference>
<keyword evidence="11" id="KW-1185">Reference proteome</keyword>
<evidence type="ECO:0000256" key="2">
    <source>
        <dbReference type="ARBA" id="ARBA00022448"/>
    </source>
</evidence>
<reference evidence="11" key="1">
    <citation type="submission" date="2019-04" db="EMBL/GenBank/DDBJ databases">
        <title>Draft genome sequence of Pseudonocardiaceae bacterium SL3-2-4.</title>
        <authorList>
            <person name="Ningsih F."/>
            <person name="Yokota A."/>
            <person name="Sakai Y."/>
            <person name="Nanatani K."/>
            <person name="Yabe S."/>
            <person name="Oetari A."/>
            <person name="Sjamsuridzal W."/>
        </authorList>
    </citation>
    <scope>NUCLEOTIDE SEQUENCE [LARGE SCALE GENOMIC DNA]</scope>
    <source>
        <strain evidence="11">SL3-2-4</strain>
    </source>
</reference>
<evidence type="ECO:0000256" key="7">
    <source>
        <dbReference type="SAM" id="MobiDB-lite"/>
    </source>
</evidence>
<dbReference type="OrthoDB" id="9814303at2"/>
<feature type="transmembrane region" description="Helical" evidence="8">
    <location>
        <begin position="143"/>
        <end position="161"/>
    </location>
</feature>
<keyword evidence="3" id="KW-1003">Cell membrane</keyword>
<dbReference type="RefSeq" id="WP_137815302.1">
    <property type="nucleotide sequence ID" value="NZ_BJFL01000022.1"/>
</dbReference>
<dbReference type="GO" id="GO:0022857">
    <property type="term" value="F:transmembrane transporter activity"/>
    <property type="evidence" value="ECO:0007669"/>
    <property type="project" value="InterPro"/>
</dbReference>
<feature type="transmembrane region" description="Helical" evidence="8">
    <location>
        <begin position="277"/>
        <end position="297"/>
    </location>
</feature>
<feature type="transmembrane region" description="Helical" evidence="8">
    <location>
        <begin position="309"/>
        <end position="332"/>
    </location>
</feature>
<dbReference type="Proteomes" id="UP000298860">
    <property type="component" value="Unassembled WGS sequence"/>
</dbReference>
<feature type="transmembrane region" description="Helical" evidence="8">
    <location>
        <begin position="207"/>
        <end position="226"/>
    </location>
</feature>
<feature type="transmembrane region" description="Helical" evidence="8">
    <location>
        <begin position="247"/>
        <end position="271"/>
    </location>
</feature>
<gene>
    <name evidence="10" type="ORF">GTS_39110</name>
</gene>
<sequence>MTADSSGRSSPESAPEGVSNVSERRPARTPGSEGRSEGVAARTAGRARLLPLYAAGFVTAFGAHSIAASLGAYTGGPHASLLALGVLLAAYDGAEVLLKPVFGALADRIGPRPVLLGGLLAFAAASAAFVLAGSPALVGVARLGQGAAAAAFSPAAGALVARLSPGIRHGRAFGGYGAWKGLGYTLGPLGGGVLITLGGFTLLFGTLAVLALAVAGWALRAVPAAPPLPRTRQTVLALARRLGRGSFLRPTAALAAVTAALAVGVGFLPVAGIDAGLGPLATGGAVSLLAACAALVQPRAGRARDAGRLPDGAGMAAGLGLAAAGLAAAAVLPGAGGIFTAAVLVGVGTGVATPLGFAHLAATTPTERLGQTMGAAEVGRELGDAGGPLVVGMLAAGLSLGAGLAGLAVLLALVAVAVAGAHAPPADTSPGHP</sequence>
<feature type="transmembrane region" description="Helical" evidence="8">
    <location>
        <begin position="79"/>
        <end position="102"/>
    </location>
</feature>
<keyword evidence="2" id="KW-0813">Transport</keyword>
<evidence type="ECO:0000256" key="6">
    <source>
        <dbReference type="ARBA" id="ARBA00023136"/>
    </source>
</evidence>
<feature type="transmembrane region" description="Helical" evidence="8">
    <location>
        <begin position="114"/>
        <end position="137"/>
    </location>
</feature>
<dbReference type="SUPFAM" id="SSF103473">
    <property type="entry name" value="MFS general substrate transporter"/>
    <property type="match status" value="1"/>
</dbReference>
<comment type="subcellular location">
    <subcellularLocation>
        <location evidence="1">Cell membrane</location>
        <topology evidence="1">Multi-pass membrane protein</topology>
    </subcellularLocation>
</comment>
<evidence type="ECO:0000256" key="8">
    <source>
        <dbReference type="SAM" id="Phobius"/>
    </source>
</evidence>
<keyword evidence="5 8" id="KW-1133">Transmembrane helix</keyword>
<dbReference type="PANTHER" id="PTHR23517:SF13">
    <property type="entry name" value="MAJOR FACILITATOR SUPERFAMILY MFS_1"/>
    <property type="match status" value="1"/>
</dbReference>
<name>A0A4D4JC91_9PSEU</name>
<feature type="region of interest" description="Disordered" evidence="7">
    <location>
        <begin position="1"/>
        <end position="40"/>
    </location>
</feature>
<comment type="caution">
    <text evidence="10">The sequence shown here is derived from an EMBL/GenBank/DDBJ whole genome shotgun (WGS) entry which is preliminary data.</text>
</comment>
<dbReference type="GO" id="GO:0005886">
    <property type="term" value="C:plasma membrane"/>
    <property type="evidence" value="ECO:0007669"/>
    <property type="project" value="UniProtKB-SubCell"/>
</dbReference>
<dbReference type="InterPro" id="IPR020846">
    <property type="entry name" value="MFS_dom"/>
</dbReference>
<evidence type="ECO:0000313" key="10">
    <source>
        <dbReference type="EMBL" id="GDY32278.1"/>
    </source>
</evidence>
<keyword evidence="4 8" id="KW-0812">Transmembrane</keyword>
<dbReference type="PROSITE" id="PS50850">
    <property type="entry name" value="MFS"/>
    <property type="match status" value="1"/>
</dbReference>
<feature type="compositionally biased region" description="Polar residues" evidence="7">
    <location>
        <begin position="1"/>
        <end position="12"/>
    </location>
</feature>
<accession>A0A4D4JC91</accession>
<dbReference type="Pfam" id="PF07690">
    <property type="entry name" value="MFS_1"/>
    <property type="match status" value="1"/>
</dbReference>